<comment type="cofactor">
    <cofactor evidence="1">
        <name>Zn(2+)</name>
        <dbReference type="ChEBI" id="CHEBI:29105"/>
    </cofactor>
</comment>
<keyword evidence="4" id="KW-0378">Hydrolase</keyword>
<dbReference type="PANTHER" id="PTHR11733:SF195">
    <property type="entry name" value="ENDOTHELIN-CONVERTING ENZYME-LIKE 1"/>
    <property type="match status" value="1"/>
</dbReference>
<dbReference type="GO" id="GO:0004222">
    <property type="term" value="F:metalloendopeptidase activity"/>
    <property type="evidence" value="ECO:0007669"/>
    <property type="project" value="InterPro"/>
</dbReference>
<keyword evidence="6" id="KW-0482">Metalloprotease</keyword>
<dbReference type="Pfam" id="PF01431">
    <property type="entry name" value="Peptidase_M13"/>
    <property type="match status" value="1"/>
</dbReference>
<name>A0A8S3YT51_9EUPU</name>
<evidence type="ECO:0000259" key="8">
    <source>
        <dbReference type="Pfam" id="PF05649"/>
    </source>
</evidence>
<feature type="domain" description="Peptidase M13 C-terminal" evidence="7">
    <location>
        <begin position="245"/>
        <end position="451"/>
    </location>
</feature>
<keyword evidence="10" id="KW-1185">Reference proteome</keyword>
<dbReference type="GO" id="GO:0016485">
    <property type="term" value="P:protein processing"/>
    <property type="evidence" value="ECO:0007669"/>
    <property type="project" value="TreeGrafter"/>
</dbReference>
<feature type="non-terminal residue" evidence="9">
    <location>
        <position position="1"/>
    </location>
</feature>
<protein>
    <recommendedName>
        <fullName evidence="11">Endothelin-converting enzyme 1</fullName>
    </recommendedName>
</protein>
<dbReference type="Proteomes" id="UP000678393">
    <property type="component" value="Unassembled WGS sequence"/>
</dbReference>
<keyword evidence="5" id="KW-0862">Zinc</keyword>
<dbReference type="EMBL" id="CAJHNH020000875">
    <property type="protein sequence ID" value="CAG5120307.1"/>
    <property type="molecule type" value="Genomic_DNA"/>
</dbReference>
<dbReference type="InterPro" id="IPR008753">
    <property type="entry name" value="Peptidase_M13_N"/>
</dbReference>
<feature type="domain" description="Peptidase M13 N-terminal" evidence="8">
    <location>
        <begin position="1"/>
        <end position="178"/>
    </location>
</feature>
<accession>A0A8S3YT51</accession>
<sequence>VTLADFQSETGSIINWVEQLSYLFNQAVITPNTRIVVQRREYFQNMTTILASLPESDRNRMLHNYLIWRVVEMYAEDLSWEYIHANRELYADLHKRQAFLGLYRYCFSQTTYYYADGLSSLYVNEHFADESKQTVSDITDNIKLALQTQLDKTPWMDQETKQYAKEKLDHVTFKMGYPDWMANRAAVDDVYNLLTVNVSDYFGNLLSTNKFEQAQWNDWLVNGENREEWVFPVFSTVIGVFWYWNEVIAPAGILQLPIYHRSQPHHTTFGSLGSILGRFLHHIVDEWGKSYDKNGHYMAPETWWSNSSLEAYKTIKECVLDVYTNVSRDYLFPNGVTKPIRIKAKYYTPIAISWTNGIRLAQIGYADWLKSKGIVEKMLPGVGLTNEQMIYVAHAQTFCYARDAKSAYLYASWGRVEEDIQVNMALGQMQEFSDAFHCKPGSKMNHPKKCDYY</sequence>
<comment type="caution">
    <text evidence="9">The sequence shown here is derived from an EMBL/GenBank/DDBJ whole genome shotgun (WGS) entry which is preliminary data.</text>
</comment>
<evidence type="ECO:0000313" key="10">
    <source>
        <dbReference type="Proteomes" id="UP000678393"/>
    </source>
</evidence>
<dbReference type="GO" id="GO:0005886">
    <property type="term" value="C:plasma membrane"/>
    <property type="evidence" value="ECO:0007669"/>
    <property type="project" value="TreeGrafter"/>
</dbReference>
<dbReference type="Pfam" id="PF05649">
    <property type="entry name" value="Peptidase_M13_N"/>
    <property type="match status" value="1"/>
</dbReference>
<evidence type="ECO:0000313" key="9">
    <source>
        <dbReference type="EMBL" id="CAG5120307.1"/>
    </source>
</evidence>
<dbReference type="PROSITE" id="PS51885">
    <property type="entry name" value="NEPRILYSIN"/>
    <property type="match status" value="1"/>
</dbReference>
<gene>
    <name evidence="9" type="ORF">CUNI_LOCUS5865</name>
</gene>
<proteinExistence type="predicted"/>
<dbReference type="AlphaFoldDB" id="A0A8S3YT51"/>
<evidence type="ECO:0000256" key="6">
    <source>
        <dbReference type="ARBA" id="ARBA00023049"/>
    </source>
</evidence>
<evidence type="ECO:0008006" key="11">
    <source>
        <dbReference type="Google" id="ProtNLM"/>
    </source>
</evidence>
<evidence type="ECO:0000256" key="1">
    <source>
        <dbReference type="ARBA" id="ARBA00001947"/>
    </source>
</evidence>
<dbReference type="GO" id="GO:0046872">
    <property type="term" value="F:metal ion binding"/>
    <property type="evidence" value="ECO:0007669"/>
    <property type="project" value="UniProtKB-KW"/>
</dbReference>
<evidence type="ECO:0000259" key="7">
    <source>
        <dbReference type="Pfam" id="PF01431"/>
    </source>
</evidence>
<reference evidence="9" key="1">
    <citation type="submission" date="2021-04" db="EMBL/GenBank/DDBJ databases">
        <authorList>
            <consortium name="Molecular Ecology Group"/>
        </authorList>
    </citation>
    <scope>NUCLEOTIDE SEQUENCE</scope>
</reference>
<dbReference type="InterPro" id="IPR000718">
    <property type="entry name" value="Peptidase_M13"/>
</dbReference>
<dbReference type="Gene3D" id="3.40.390.10">
    <property type="entry name" value="Collagenase (Catalytic Domain)"/>
    <property type="match status" value="1"/>
</dbReference>
<keyword evidence="3" id="KW-0479">Metal-binding</keyword>
<keyword evidence="2" id="KW-0645">Protease</keyword>
<dbReference type="PANTHER" id="PTHR11733">
    <property type="entry name" value="ZINC METALLOPROTEASE FAMILY M13 NEPRILYSIN-RELATED"/>
    <property type="match status" value="1"/>
</dbReference>
<evidence type="ECO:0000256" key="2">
    <source>
        <dbReference type="ARBA" id="ARBA00022670"/>
    </source>
</evidence>
<evidence type="ECO:0000256" key="5">
    <source>
        <dbReference type="ARBA" id="ARBA00022833"/>
    </source>
</evidence>
<dbReference type="InterPro" id="IPR018497">
    <property type="entry name" value="Peptidase_M13_C"/>
</dbReference>
<dbReference type="OrthoDB" id="6475849at2759"/>
<evidence type="ECO:0000256" key="4">
    <source>
        <dbReference type="ARBA" id="ARBA00022801"/>
    </source>
</evidence>
<evidence type="ECO:0000256" key="3">
    <source>
        <dbReference type="ARBA" id="ARBA00022723"/>
    </source>
</evidence>
<dbReference type="CDD" id="cd08662">
    <property type="entry name" value="M13"/>
    <property type="match status" value="1"/>
</dbReference>
<dbReference type="InterPro" id="IPR024079">
    <property type="entry name" value="MetalloPept_cat_dom_sf"/>
</dbReference>
<dbReference type="SUPFAM" id="SSF55486">
    <property type="entry name" value="Metalloproteases ('zincins'), catalytic domain"/>
    <property type="match status" value="1"/>
</dbReference>
<organism evidence="9 10">
    <name type="scientific">Candidula unifasciata</name>
    <dbReference type="NCBI Taxonomy" id="100452"/>
    <lineage>
        <taxon>Eukaryota</taxon>
        <taxon>Metazoa</taxon>
        <taxon>Spiralia</taxon>
        <taxon>Lophotrochozoa</taxon>
        <taxon>Mollusca</taxon>
        <taxon>Gastropoda</taxon>
        <taxon>Heterobranchia</taxon>
        <taxon>Euthyneura</taxon>
        <taxon>Panpulmonata</taxon>
        <taxon>Eupulmonata</taxon>
        <taxon>Stylommatophora</taxon>
        <taxon>Helicina</taxon>
        <taxon>Helicoidea</taxon>
        <taxon>Geomitridae</taxon>
        <taxon>Candidula</taxon>
    </lineage>
</organism>